<accession>A0AAV7K6U9</accession>
<dbReference type="InterPro" id="IPR014044">
    <property type="entry name" value="CAP_dom"/>
</dbReference>
<name>A0AAV7K6U9_9METZ</name>
<dbReference type="Pfam" id="PF00188">
    <property type="entry name" value="CAP"/>
    <property type="match status" value="1"/>
</dbReference>
<dbReference type="Gene3D" id="3.40.33.10">
    <property type="entry name" value="CAP"/>
    <property type="match status" value="1"/>
</dbReference>
<proteinExistence type="predicted"/>
<evidence type="ECO:0000313" key="4">
    <source>
        <dbReference type="EMBL" id="KAI6656823.1"/>
    </source>
</evidence>
<dbReference type="AlphaFoldDB" id="A0AAV7K6U9"/>
<keyword evidence="5" id="KW-1185">Reference proteome</keyword>
<evidence type="ECO:0000259" key="3">
    <source>
        <dbReference type="SMART" id="SM00198"/>
    </source>
</evidence>
<dbReference type="SMART" id="SM00198">
    <property type="entry name" value="SCP"/>
    <property type="match status" value="1"/>
</dbReference>
<sequence>MKFFAALIVSIFALVTAEQFTDSIRQTILDSHNYNRASVVPTSSDMKKLEWSLVLETMASYTAAQCAEQEREGQQRQECGGFGAVGYNQGFAKYVSRPDLSTYEELVREWYELGGLYNFDYNMCYGDEEFVCTAYLQVVFSNVTAVGCASSMCYMDIKDDGQYIGTVLVCYYTPGWIANPENENNNNNNNNNDNNNNNNNNNGGLNSPRPYSSGTSCNKCLSDSPYCYKGLCSPYQENFSSSAGTYHIDIILFTLATLLISLFSHL</sequence>
<evidence type="ECO:0000256" key="1">
    <source>
        <dbReference type="SAM" id="MobiDB-lite"/>
    </source>
</evidence>
<dbReference type="EMBL" id="JAKMXF010000133">
    <property type="protein sequence ID" value="KAI6656823.1"/>
    <property type="molecule type" value="Genomic_DNA"/>
</dbReference>
<evidence type="ECO:0000256" key="2">
    <source>
        <dbReference type="SAM" id="SignalP"/>
    </source>
</evidence>
<reference evidence="4 5" key="1">
    <citation type="journal article" date="2023" name="BMC Biol.">
        <title>The compact genome of the sponge Oopsacas minuta (Hexactinellida) is lacking key metazoan core genes.</title>
        <authorList>
            <person name="Santini S."/>
            <person name="Schenkelaars Q."/>
            <person name="Jourda C."/>
            <person name="Duchesne M."/>
            <person name="Belahbib H."/>
            <person name="Rocher C."/>
            <person name="Selva M."/>
            <person name="Riesgo A."/>
            <person name="Vervoort M."/>
            <person name="Leys S.P."/>
            <person name="Kodjabachian L."/>
            <person name="Le Bivic A."/>
            <person name="Borchiellini C."/>
            <person name="Claverie J.M."/>
            <person name="Renard E."/>
        </authorList>
    </citation>
    <scope>NUCLEOTIDE SEQUENCE [LARGE SCALE GENOMIC DNA]</scope>
    <source>
        <strain evidence="4">SPO-2</strain>
    </source>
</reference>
<feature type="domain" description="SCP" evidence="3">
    <location>
        <begin position="23"/>
        <end position="179"/>
    </location>
</feature>
<feature type="region of interest" description="Disordered" evidence="1">
    <location>
        <begin position="182"/>
        <end position="205"/>
    </location>
</feature>
<evidence type="ECO:0000313" key="5">
    <source>
        <dbReference type="Proteomes" id="UP001165289"/>
    </source>
</evidence>
<organism evidence="4 5">
    <name type="scientific">Oopsacas minuta</name>
    <dbReference type="NCBI Taxonomy" id="111878"/>
    <lineage>
        <taxon>Eukaryota</taxon>
        <taxon>Metazoa</taxon>
        <taxon>Porifera</taxon>
        <taxon>Hexactinellida</taxon>
        <taxon>Hexasterophora</taxon>
        <taxon>Lyssacinosida</taxon>
        <taxon>Leucopsacidae</taxon>
        <taxon>Oopsacas</taxon>
    </lineage>
</organism>
<dbReference type="InterPro" id="IPR035940">
    <property type="entry name" value="CAP_sf"/>
</dbReference>
<gene>
    <name evidence="4" type="ORF">LOD99_16126</name>
</gene>
<feature type="compositionally biased region" description="Low complexity" evidence="1">
    <location>
        <begin position="182"/>
        <end position="202"/>
    </location>
</feature>
<dbReference type="Proteomes" id="UP001165289">
    <property type="component" value="Unassembled WGS sequence"/>
</dbReference>
<keyword evidence="2" id="KW-0732">Signal</keyword>
<dbReference type="PANTHER" id="PTHR10334">
    <property type="entry name" value="CYSTEINE-RICH SECRETORY PROTEIN-RELATED"/>
    <property type="match status" value="1"/>
</dbReference>
<comment type="caution">
    <text evidence="4">The sequence shown here is derived from an EMBL/GenBank/DDBJ whole genome shotgun (WGS) entry which is preliminary data.</text>
</comment>
<protein>
    <recommendedName>
        <fullName evidence="3">SCP domain-containing protein</fullName>
    </recommendedName>
</protein>
<feature type="chain" id="PRO_5044012179" description="SCP domain-containing protein" evidence="2">
    <location>
        <begin position="18"/>
        <end position="266"/>
    </location>
</feature>
<dbReference type="InterPro" id="IPR001283">
    <property type="entry name" value="CRISP-related"/>
</dbReference>
<feature type="signal peptide" evidence="2">
    <location>
        <begin position="1"/>
        <end position="17"/>
    </location>
</feature>
<dbReference type="SUPFAM" id="SSF55797">
    <property type="entry name" value="PR-1-like"/>
    <property type="match status" value="1"/>
</dbReference>